<evidence type="ECO:0000313" key="1">
    <source>
        <dbReference type="EMBL" id="SBT44281.1"/>
    </source>
</evidence>
<reference evidence="3 4" key="1">
    <citation type="submission" date="2016-05" db="EMBL/GenBank/DDBJ databases">
        <authorList>
            <person name="Naeem Raeece"/>
        </authorList>
    </citation>
    <scope>NUCLEOTIDE SEQUENCE [LARGE SCALE GENOMIC DNA]</scope>
</reference>
<dbReference type="EMBL" id="FLRE01000174">
    <property type="protein sequence ID" value="SBT44752.1"/>
    <property type="molecule type" value="Genomic_DNA"/>
</dbReference>
<evidence type="ECO:0000313" key="2">
    <source>
        <dbReference type="EMBL" id="SBT44752.1"/>
    </source>
</evidence>
<evidence type="ECO:0000313" key="3">
    <source>
        <dbReference type="Proteomes" id="UP000078550"/>
    </source>
</evidence>
<organism evidence="1 4">
    <name type="scientific">Plasmodium ovale wallikeri</name>
    <dbReference type="NCBI Taxonomy" id="864142"/>
    <lineage>
        <taxon>Eukaryota</taxon>
        <taxon>Sar</taxon>
        <taxon>Alveolata</taxon>
        <taxon>Apicomplexa</taxon>
        <taxon>Aconoidasida</taxon>
        <taxon>Haemosporida</taxon>
        <taxon>Plasmodiidae</taxon>
        <taxon>Plasmodium</taxon>
        <taxon>Plasmodium (Plasmodium)</taxon>
    </lineage>
</organism>
<dbReference type="EMBL" id="FLRD01000134">
    <property type="protein sequence ID" value="SBT44281.1"/>
    <property type="molecule type" value="Genomic_DNA"/>
</dbReference>
<accession>A0A1A8ZK64</accession>
<keyword evidence="4" id="KW-1185">Reference proteome</keyword>
<gene>
    <name evidence="1" type="ORF">POVWA1_049480</name>
    <name evidence="2" type="ORF">POVWA2_048520</name>
</gene>
<sequence>MFTCRPLSVCVHEGIYSNDALMWKYNIPCGFCSVHQKKGDNTCSFKSHTTSHRHAQGVCTDMSCKKG</sequence>
<dbReference type="Proteomes" id="UP000078555">
    <property type="component" value="Unassembled WGS sequence"/>
</dbReference>
<dbReference type="AlphaFoldDB" id="A0A1A8ZK64"/>
<evidence type="ECO:0000313" key="4">
    <source>
        <dbReference type="Proteomes" id="UP000078555"/>
    </source>
</evidence>
<protein>
    <submittedName>
        <fullName evidence="1">Uncharacterized protein</fullName>
    </submittedName>
</protein>
<proteinExistence type="predicted"/>
<dbReference type="Proteomes" id="UP000078550">
    <property type="component" value="Unassembled WGS sequence"/>
</dbReference>
<name>A0A1A8ZK64_PLAOA</name>
<reference evidence="1" key="2">
    <citation type="submission" date="2016-05" db="EMBL/GenBank/DDBJ databases">
        <authorList>
            <person name="Lavstsen T."/>
            <person name="Jespersen J.S."/>
        </authorList>
    </citation>
    <scope>NUCLEOTIDE SEQUENCE [LARGE SCALE GENOMIC DNA]</scope>
</reference>